<evidence type="ECO:0000313" key="2">
    <source>
        <dbReference type="Proteomes" id="UP000579647"/>
    </source>
</evidence>
<gene>
    <name evidence="1" type="ORF">HNR07_004011</name>
</gene>
<keyword evidence="2" id="KW-1185">Reference proteome</keyword>
<name>A0A840W9S8_9ACTN</name>
<dbReference type="EMBL" id="JACHDO010000001">
    <property type="protein sequence ID" value="MBB5492874.1"/>
    <property type="molecule type" value="Genomic_DNA"/>
</dbReference>
<protein>
    <submittedName>
        <fullName evidence="1">Uncharacterized protein</fullName>
    </submittedName>
</protein>
<comment type="caution">
    <text evidence="1">The sequence shown here is derived from an EMBL/GenBank/DDBJ whole genome shotgun (WGS) entry which is preliminary data.</text>
</comment>
<proteinExistence type="predicted"/>
<reference evidence="1 2" key="1">
    <citation type="submission" date="2020-08" db="EMBL/GenBank/DDBJ databases">
        <title>Sequencing the genomes of 1000 actinobacteria strains.</title>
        <authorList>
            <person name="Klenk H.-P."/>
        </authorList>
    </citation>
    <scope>NUCLEOTIDE SEQUENCE [LARGE SCALE GENOMIC DNA]</scope>
    <source>
        <strain evidence="1 2">DSM 44598</strain>
    </source>
</reference>
<dbReference type="Proteomes" id="UP000579647">
    <property type="component" value="Unassembled WGS sequence"/>
</dbReference>
<evidence type="ECO:0000313" key="1">
    <source>
        <dbReference type="EMBL" id="MBB5492874.1"/>
    </source>
</evidence>
<dbReference type="AlphaFoldDB" id="A0A840W9S8"/>
<sequence>MTIAATRTAQHEPSHWEVVLRAWEELDLPEGWRAEIIEGDIKIMTPPPSNTATSWP</sequence>
<dbReference type="RefSeq" id="WP_312893897.1">
    <property type="nucleotide sequence ID" value="NZ_BAAAKM010000174.1"/>
</dbReference>
<organism evidence="1 2">
    <name type="scientific">Nocardiopsis metallicus</name>
    <dbReference type="NCBI Taxonomy" id="179819"/>
    <lineage>
        <taxon>Bacteria</taxon>
        <taxon>Bacillati</taxon>
        <taxon>Actinomycetota</taxon>
        <taxon>Actinomycetes</taxon>
        <taxon>Streptosporangiales</taxon>
        <taxon>Nocardiopsidaceae</taxon>
        <taxon>Nocardiopsis</taxon>
    </lineage>
</organism>
<accession>A0A840W9S8</accession>